<keyword evidence="3" id="KW-1185">Reference proteome</keyword>
<dbReference type="EMBL" id="FQUE01000003">
    <property type="protein sequence ID" value="SHF01118.1"/>
    <property type="molecule type" value="Genomic_DNA"/>
</dbReference>
<keyword evidence="1" id="KW-0812">Transmembrane</keyword>
<sequence length="151" mass="15805">MSEARPIALWRWIALALGPSVALWGLAAVLAPLAAAEADLARAFTEAIMSDTAGAIETYKAQRPLLRVNQIMPIGAMAAALALSLLIPTGATVRATTNGLTTLLTGLAIGAVMVVNVRVEDADAWLMFFVIAVSVTGAVILRRILAARVRT</sequence>
<reference evidence="3" key="1">
    <citation type="submission" date="2016-11" db="EMBL/GenBank/DDBJ databases">
        <authorList>
            <person name="Varghese N."/>
            <person name="Submissions S."/>
        </authorList>
    </citation>
    <scope>NUCLEOTIDE SEQUENCE [LARGE SCALE GENOMIC DNA]</scope>
    <source>
        <strain evidence="3">DSM 29326</strain>
    </source>
</reference>
<gene>
    <name evidence="2" type="ORF">SAMN05444339_1038</name>
</gene>
<feature type="transmembrane region" description="Helical" evidence="1">
    <location>
        <begin position="100"/>
        <end position="119"/>
    </location>
</feature>
<accession>A0A1M4Y5Y2</accession>
<dbReference type="STRING" id="366533.SAMN05444339_1038"/>
<feature type="transmembrane region" description="Helical" evidence="1">
    <location>
        <begin position="71"/>
        <end position="93"/>
    </location>
</feature>
<dbReference type="Proteomes" id="UP000183987">
    <property type="component" value="Unassembled WGS sequence"/>
</dbReference>
<organism evidence="2 3">
    <name type="scientific">Loktanella atrilutea</name>
    <dbReference type="NCBI Taxonomy" id="366533"/>
    <lineage>
        <taxon>Bacteria</taxon>
        <taxon>Pseudomonadati</taxon>
        <taxon>Pseudomonadota</taxon>
        <taxon>Alphaproteobacteria</taxon>
        <taxon>Rhodobacterales</taxon>
        <taxon>Roseobacteraceae</taxon>
        <taxon>Loktanella</taxon>
    </lineage>
</organism>
<keyword evidence="1" id="KW-0472">Membrane</keyword>
<protein>
    <submittedName>
        <fullName evidence="2">Uncharacterized protein</fullName>
    </submittedName>
</protein>
<feature type="transmembrane region" description="Helical" evidence="1">
    <location>
        <begin position="12"/>
        <end position="35"/>
    </location>
</feature>
<evidence type="ECO:0000256" key="1">
    <source>
        <dbReference type="SAM" id="Phobius"/>
    </source>
</evidence>
<evidence type="ECO:0000313" key="2">
    <source>
        <dbReference type="EMBL" id="SHF01118.1"/>
    </source>
</evidence>
<feature type="transmembrane region" description="Helical" evidence="1">
    <location>
        <begin position="125"/>
        <end position="145"/>
    </location>
</feature>
<dbReference type="RefSeq" id="WP_143155373.1">
    <property type="nucleotide sequence ID" value="NZ_FQUE01000003.1"/>
</dbReference>
<keyword evidence="1" id="KW-1133">Transmembrane helix</keyword>
<proteinExistence type="predicted"/>
<name>A0A1M4Y5Y2_LOKAT</name>
<dbReference type="AlphaFoldDB" id="A0A1M4Y5Y2"/>
<evidence type="ECO:0000313" key="3">
    <source>
        <dbReference type="Proteomes" id="UP000183987"/>
    </source>
</evidence>